<sequence length="475" mass="52661">MNNLHYLDLAIVIAYFIVCLLLGLHKASQVKNLRQFATGYKNITVSLLVCTIFASSIGAGSVIGASKELYLFGIIFVIRYLFVPIGWLITAKIFSKNIERFHDCLSISEIMYKLYGNWGRWITNLSSVITSIGMVAAQALALGFAFNYFLGIDKLYGMLVGYSVLSIYSAFGGIRAVIITEILKFSIFFLIIPISYTIAIKDFGGLMKVLELLPPSHTNIEINTDTILMLVSLVFYSILPEFEAPYIQRYLVAKNSKQLSQSLKTVALISFPFVLSICLIAYIVRAEAPGIPPQEVFLFFVANLLPVGLKGFMIAGLFAIIMSNAEAKLSAISVIIVNDVINVWFKNLTDRTQLLMLRLTIFIITAASIIIAYIYQDIIGLILLASNFYVPILLVPIAAGFFGFKFSQKSFIMSFALASITTIIVKILLGEFSVLSLISGIIGSFFGLFGTNMLGSFRYSPQFKVSKKSFKIHII</sequence>
<dbReference type="PANTHER" id="PTHR48086">
    <property type="entry name" value="SODIUM/PROLINE SYMPORTER-RELATED"/>
    <property type="match status" value="1"/>
</dbReference>
<feature type="transmembrane region" description="Helical" evidence="8">
    <location>
        <begin position="411"/>
        <end position="429"/>
    </location>
</feature>
<protein>
    <submittedName>
        <fullName evidence="9">Twin-arginine translocation pathway signal</fullName>
    </submittedName>
</protein>
<dbReference type="PANTHER" id="PTHR48086:SF7">
    <property type="entry name" value="SODIUM-SOLUTE SYMPORTER-RELATED"/>
    <property type="match status" value="1"/>
</dbReference>
<evidence type="ECO:0000256" key="5">
    <source>
        <dbReference type="ARBA" id="ARBA00022989"/>
    </source>
</evidence>
<dbReference type="AlphaFoldDB" id="X6MWP7"/>
<feature type="transmembrane region" description="Helical" evidence="8">
    <location>
        <begin position="121"/>
        <end position="149"/>
    </location>
</feature>
<evidence type="ECO:0000256" key="3">
    <source>
        <dbReference type="ARBA" id="ARBA00022448"/>
    </source>
</evidence>
<keyword evidence="4 8" id="KW-0812">Transmembrane</keyword>
<dbReference type="Proteomes" id="UP000023152">
    <property type="component" value="Unassembled WGS sequence"/>
</dbReference>
<feature type="transmembrane region" description="Helical" evidence="8">
    <location>
        <begin position="185"/>
        <end position="206"/>
    </location>
</feature>
<dbReference type="Gene3D" id="1.20.1730.10">
    <property type="entry name" value="Sodium/glucose cotransporter"/>
    <property type="match status" value="1"/>
</dbReference>
<dbReference type="EMBL" id="ASPP01015220">
    <property type="protein sequence ID" value="ETO18264.1"/>
    <property type="molecule type" value="Genomic_DNA"/>
</dbReference>
<dbReference type="InterPro" id="IPR001734">
    <property type="entry name" value="Na/solute_symporter"/>
</dbReference>
<dbReference type="GO" id="GO:0022857">
    <property type="term" value="F:transmembrane transporter activity"/>
    <property type="evidence" value="ECO:0007669"/>
    <property type="project" value="InterPro"/>
</dbReference>
<keyword evidence="6 8" id="KW-0472">Membrane</keyword>
<evidence type="ECO:0000256" key="7">
    <source>
        <dbReference type="RuleBase" id="RU362091"/>
    </source>
</evidence>
<feature type="transmembrane region" description="Helical" evidence="8">
    <location>
        <begin position="355"/>
        <end position="375"/>
    </location>
</feature>
<feature type="transmembrane region" description="Helical" evidence="8">
    <location>
        <begin position="265"/>
        <end position="284"/>
    </location>
</feature>
<evidence type="ECO:0000256" key="1">
    <source>
        <dbReference type="ARBA" id="ARBA00004141"/>
    </source>
</evidence>
<evidence type="ECO:0000313" key="10">
    <source>
        <dbReference type="Proteomes" id="UP000023152"/>
    </source>
</evidence>
<evidence type="ECO:0000256" key="6">
    <source>
        <dbReference type="ARBA" id="ARBA00023136"/>
    </source>
</evidence>
<dbReference type="PROSITE" id="PS50283">
    <property type="entry name" value="NA_SOLUT_SYMP_3"/>
    <property type="match status" value="1"/>
</dbReference>
<feature type="transmembrane region" description="Helical" evidence="8">
    <location>
        <begin position="226"/>
        <end position="244"/>
    </location>
</feature>
<feature type="transmembrane region" description="Helical" evidence="8">
    <location>
        <begin position="296"/>
        <end position="321"/>
    </location>
</feature>
<name>X6MWP7_RETFI</name>
<accession>X6MWP7</accession>
<dbReference type="OrthoDB" id="6132759at2759"/>
<dbReference type="InterPro" id="IPR050277">
    <property type="entry name" value="Sodium:Solute_Symporter"/>
</dbReference>
<feature type="transmembrane region" description="Helical" evidence="8">
    <location>
        <begin position="381"/>
        <end position="404"/>
    </location>
</feature>
<comment type="subcellular location">
    <subcellularLocation>
        <location evidence="1">Membrane</location>
        <topology evidence="1">Multi-pass membrane protein</topology>
    </subcellularLocation>
</comment>
<evidence type="ECO:0000313" key="9">
    <source>
        <dbReference type="EMBL" id="ETO18264.1"/>
    </source>
</evidence>
<feature type="transmembrane region" description="Helical" evidence="8">
    <location>
        <begin position="45"/>
        <end position="63"/>
    </location>
</feature>
<dbReference type="InterPro" id="IPR038377">
    <property type="entry name" value="Na/Glc_symporter_sf"/>
</dbReference>
<feature type="transmembrane region" description="Helical" evidence="8">
    <location>
        <begin position="69"/>
        <end position="90"/>
    </location>
</feature>
<proteinExistence type="inferred from homology"/>
<reference evidence="9 10" key="1">
    <citation type="journal article" date="2013" name="Curr. Biol.">
        <title>The Genome of the Foraminiferan Reticulomyxa filosa.</title>
        <authorList>
            <person name="Glockner G."/>
            <person name="Hulsmann N."/>
            <person name="Schleicher M."/>
            <person name="Noegel A.A."/>
            <person name="Eichinger L."/>
            <person name="Gallinger C."/>
            <person name="Pawlowski J."/>
            <person name="Sierra R."/>
            <person name="Euteneuer U."/>
            <person name="Pillet L."/>
            <person name="Moustafa A."/>
            <person name="Platzer M."/>
            <person name="Groth M."/>
            <person name="Szafranski K."/>
            <person name="Schliwa M."/>
        </authorList>
    </citation>
    <scope>NUCLEOTIDE SEQUENCE [LARGE SCALE GENOMIC DNA]</scope>
</reference>
<comment type="caution">
    <text evidence="9">The sequence shown here is derived from an EMBL/GenBank/DDBJ whole genome shotgun (WGS) entry which is preliminary data.</text>
</comment>
<keyword evidence="3" id="KW-0813">Transport</keyword>
<dbReference type="CDD" id="cd10322">
    <property type="entry name" value="SLC5sbd"/>
    <property type="match status" value="1"/>
</dbReference>
<comment type="similarity">
    <text evidence="2 7">Belongs to the sodium:solute symporter (SSF) (TC 2.A.21) family.</text>
</comment>
<organism evidence="9 10">
    <name type="scientific">Reticulomyxa filosa</name>
    <dbReference type="NCBI Taxonomy" id="46433"/>
    <lineage>
        <taxon>Eukaryota</taxon>
        <taxon>Sar</taxon>
        <taxon>Rhizaria</taxon>
        <taxon>Retaria</taxon>
        <taxon>Foraminifera</taxon>
        <taxon>Monothalamids</taxon>
        <taxon>Reticulomyxidae</taxon>
        <taxon>Reticulomyxa</taxon>
    </lineage>
</organism>
<feature type="transmembrane region" description="Helical" evidence="8">
    <location>
        <begin position="435"/>
        <end position="457"/>
    </location>
</feature>
<gene>
    <name evidence="9" type="ORF">RFI_19015</name>
</gene>
<keyword evidence="10" id="KW-1185">Reference proteome</keyword>
<dbReference type="Pfam" id="PF00474">
    <property type="entry name" value="SSF"/>
    <property type="match status" value="1"/>
</dbReference>
<feature type="transmembrane region" description="Helical" evidence="8">
    <location>
        <begin position="155"/>
        <end position="178"/>
    </location>
</feature>
<feature type="transmembrane region" description="Helical" evidence="8">
    <location>
        <begin position="6"/>
        <end position="24"/>
    </location>
</feature>
<evidence type="ECO:0000256" key="8">
    <source>
        <dbReference type="SAM" id="Phobius"/>
    </source>
</evidence>
<keyword evidence="5 8" id="KW-1133">Transmembrane helix</keyword>
<evidence type="ECO:0000256" key="2">
    <source>
        <dbReference type="ARBA" id="ARBA00006434"/>
    </source>
</evidence>
<evidence type="ECO:0000256" key="4">
    <source>
        <dbReference type="ARBA" id="ARBA00022692"/>
    </source>
</evidence>
<dbReference type="GO" id="GO:0005886">
    <property type="term" value="C:plasma membrane"/>
    <property type="evidence" value="ECO:0007669"/>
    <property type="project" value="TreeGrafter"/>
</dbReference>